<protein>
    <recommendedName>
        <fullName evidence="4">PepSY domain-containing protein</fullName>
    </recommendedName>
</protein>
<dbReference type="EMBL" id="SUPK01000006">
    <property type="protein sequence ID" value="TJY41344.1"/>
    <property type="molecule type" value="Genomic_DNA"/>
</dbReference>
<keyword evidence="3" id="KW-1185">Reference proteome</keyword>
<comment type="caution">
    <text evidence="2">The sequence shown here is derived from an EMBL/GenBank/DDBJ whole genome shotgun (WGS) entry which is preliminary data.</text>
</comment>
<evidence type="ECO:0000313" key="3">
    <source>
        <dbReference type="Proteomes" id="UP000309673"/>
    </source>
</evidence>
<evidence type="ECO:0008006" key="4">
    <source>
        <dbReference type="Google" id="ProtNLM"/>
    </source>
</evidence>
<dbReference type="AlphaFoldDB" id="A0A4U0FB02"/>
<proteinExistence type="predicted"/>
<feature type="chain" id="PRO_5021032110" description="PepSY domain-containing protein" evidence="1">
    <location>
        <begin position="31"/>
        <end position="298"/>
    </location>
</feature>
<evidence type="ECO:0000256" key="1">
    <source>
        <dbReference type="SAM" id="SignalP"/>
    </source>
</evidence>
<dbReference type="Proteomes" id="UP000309673">
    <property type="component" value="Unassembled WGS sequence"/>
</dbReference>
<dbReference type="OrthoDB" id="2475185at2"/>
<feature type="signal peptide" evidence="1">
    <location>
        <begin position="1"/>
        <end position="30"/>
    </location>
</feature>
<name>A0A4U0FB02_9BACL</name>
<keyword evidence="1" id="KW-0732">Signal</keyword>
<evidence type="ECO:0000313" key="2">
    <source>
        <dbReference type="EMBL" id="TJY41344.1"/>
    </source>
</evidence>
<accession>A0A4U0FB02</accession>
<reference evidence="2 3" key="1">
    <citation type="submission" date="2019-04" db="EMBL/GenBank/DDBJ databases">
        <title>Cohnella sp. nov., isolated from soil.</title>
        <authorList>
            <person name="Kim W."/>
        </authorList>
    </citation>
    <scope>NUCLEOTIDE SEQUENCE [LARGE SCALE GENOMIC DNA]</scope>
    <source>
        <strain evidence="2 3">CAU 1483</strain>
    </source>
</reference>
<organism evidence="2 3">
    <name type="scientific">Cohnella pontilimi</name>
    <dbReference type="NCBI Taxonomy" id="2564100"/>
    <lineage>
        <taxon>Bacteria</taxon>
        <taxon>Bacillati</taxon>
        <taxon>Bacillota</taxon>
        <taxon>Bacilli</taxon>
        <taxon>Bacillales</taxon>
        <taxon>Paenibacillaceae</taxon>
        <taxon>Cohnella</taxon>
    </lineage>
</organism>
<dbReference type="RefSeq" id="WP_136778263.1">
    <property type="nucleotide sequence ID" value="NZ_SUPK01000006.1"/>
</dbReference>
<gene>
    <name evidence="2" type="ORF">E5161_13050</name>
</gene>
<sequence>MSNTSYRRMAFRTLLLMFILLISVPLPSFAVSPATVPPTSVTEPPSALAKQVTVWVSELSKRQPFTSWKTAASDIQALGPGTHSWLVLLSANGKTVGYMVVQAAADGSFRLGEYGTGPAALFSETALKRTLKENGLLTSKSPSYMTVQKHYLHPFAAFWEVTIYSETYWLDAKTGELLPMNDKIFNLQAKKTPVPVSAAGPGVSTSWLKSAFDPYERLPWLTGEKPFSVQDAAKLQTRIRSKQHLRYVSEPFGDAILYALPVTGFQRWTGGRLDIALDMSGTRYIPLKTLTTLGRFYR</sequence>